<comment type="caution">
    <text evidence="1">The sequence shown here is derived from an EMBL/GenBank/DDBJ whole genome shotgun (WGS) entry which is preliminary data.</text>
</comment>
<dbReference type="AlphaFoldDB" id="A0A8X6N5J6"/>
<protein>
    <submittedName>
        <fullName evidence="1">Uncharacterized protein</fullName>
    </submittedName>
</protein>
<proteinExistence type="predicted"/>
<dbReference type="EMBL" id="BMAW01054125">
    <property type="protein sequence ID" value="GFS94671.1"/>
    <property type="molecule type" value="Genomic_DNA"/>
</dbReference>
<dbReference type="OrthoDB" id="10552967at2759"/>
<evidence type="ECO:0000313" key="2">
    <source>
        <dbReference type="Proteomes" id="UP000887013"/>
    </source>
</evidence>
<keyword evidence="2" id="KW-1185">Reference proteome</keyword>
<evidence type="ECO:0000313" key="1">
    <source>
        <dbReference type="EMBL" id="GFS94671.1"/>
    </source>
</evidence>
<sequence length="72" mass="8328">MRVQLILRHGFRIWSPYLVASFKSAPRLFSLTERISDDTVVLCFVLVVDFSVGVNRCHWEVRNVLLIVAPKL</sequence>
<organism evidence="1 2">
    <name type="scientific">Nephila pilipes</name>
    <name type="common">Giant wood spider</name>
    <name type="synonym">Nephila maculata</name>
    <dbReference type="NCBI Taxonomy" id="299642"/>
    <lineage>
        <taxon>Eukaryota</taxon>
        <taxon>Metazoa</taxon>
        <taxon>Ecdysozoa</taxon>
        <taxon>Arthropoda</taxon>
        <taxon>Chelicerata</taxon>
        <taxon>Arachnida</taxon>
        <taxon>Araneae</taxon>
        <taxon>Araneomorphae</taxon>
        <taxon>Entelegynae</taxon>
        <taxon>Araneoidea</taxon>
        <taxon>Nephilidae</taxon>
        <taxon>Nephila</taxon>
    </lineage>
</organism>
<accession>A0A8X6N5J6</accession>
<gene>
    <name evidence="1" type="ORF">NPIL_509361</name>
</gene>
<name>A0A8X6N5J6_NEPPI</name>
<dbReference type="Proteomes" id="UP000887013">
    <property type="component" value="Unassembled WGS sequence"/>
</dbReference>
<reference evidence="1" key="1">
    <citation type="submission" date="2020-08" db="EMBL/GenBank/DDBJ databases">
        <title>Multicomponent nature underlies the extraordinary mechanical properties of spider dragline silk.</title>
        <authorList>
            <person name="Kono N."/>
            <person name="Nakamura H."/>
            <person name="Mori M."/>
            <person name="Yoshida Y."/>
            <person name="Ohtoshi R."/>
            <person name="Malay A.D."/>
            <person name="Moran D.A.P."/>
            <person name="Tomita M."/>
            <person name="Numata K."/>
            <person name="Arakawa K."/>
        </authorList>
    </citation>
    <scope>NUCLEOTIDE SEQUENCE</scope>
</reference>